<evidence type="ECO:0000313" key="2">
    <source>
        <dbReference type="EMBL" id="KAK4495115.1"/>
    </source>
</evidence>
<dbReference type="PROSITE" id="PS50181">
    <property type="entry name" value="FBOX"/>
    <property type="match status" value="1"/>
</dbReference>
<evidence type="ECO:0000259" key="1">
    <source>
        <dbReference type="PROSITE" id="PS50181"/>
    </source>
</evidence>
<organism evidence="2 3">
    <name type="scientific">Zasmidium cellare</name>
    <name type="common">Wine cellar mold</name>
    <name type="synonym">Racodium cellare</name>
    <dbReference type="NCBI Taxonomy" id="395010"/>
    <lineage>
        <taxon>Eukaryota</taxon>
        <taxon>Fungi</taxon>
        <taxon>Dikarya</taxon>
        <taxon>Ascomycota</taxon>
        <taxon>Pezizomycotina</taxon>
        <taxon>Dothideomycetes</taxon>
        <taxon>Dothideomycetidae</taxon>
        <taxon>Mycosphaerellales</taxon>
        <taxon>Mycosphaerellaceae</taxon>
        <taxon>Zasmidium</taxon>
    </lineage>
</organism>
<sequence>MARTLTNIPEELILRIFAHLDRLDDYYSLILTSKLFHRISHDVSPSDISRLALNTGNFLPGLRPYQHTLLLPSARRLADWAVQRKDRRDQLAHAMHGGIDGLVALAMAKAPITLDEIRQTWRWKQEILNPLSEELNQACGRLSTDPEEYMTVCETPSLTLLIWAIYGELFHHSISYIYSSHEHEHPIPFDSVMRFKFLVYCMPDVNAFNYMGVETPTWFESMAGSVDGFQQLSLNHATREYLEPALWGHQLRELIPGILDDDGDQDWNFEYLTKERLLLSAVMGSGTRALDVLQATSLRRQQNPEWSEDLIVWLGQLRQKIDSLPLMESEAGDISSGPPYDPWFEENWVTLAWDKSTTLWDAGPYTLREEVCKQYGGEEEAWDAAKRAIGEDLLGSQHPEHK</sequence>
<keyword evidence="3" id="KW-1185">Reference proteome</keyword>
<proteinExistence type="predicted"/>
<dbReference type="InterPro" id="IPR001810">
    <property type="entry name" value="F-box_dom"/>
</dbReference>
<accession>A0ABR0E1G6</accession>
<dbReference type="CDD" id="cd09917">
    <property type="entry name" value="F-box_SF"/>
    <property type="match status" value="1"/>
</dbReference>
<protein>
    <recommendedName>
        <fullName evidence="1">F-box domain-containing protein</fullName>
    </recommendedName>
</protein>
<dbReference type="EMBL" id="JAXOVC010000012">
    <property type="protein sequence ID" value="KAK4495115.1"/>
    <property type="molecule type" value="Genomic_DNA"/>
</dbReference>
<gene>
    <name evidence="2" type="ORF">PRZ48_013442</name>
</gene>
<dbReference type="Proteomes" id="UP001305779">
    <property type="component" value="Unassembled WGS sequence"/>
</dbReference>
<reference evidence="2 3" key="1">
    <citation type="journal article" date="2023" name="G3 (Bethesda)">
        <title>A chromosome-level genome assembly of Zasmidium syzygii isolated from banana leaves.</title>
        <authorList>
            <person name="van Westerhoven A.C."/>
            <person name="Mehrabi R."/>
            <person name="Talebi R."/>
            <person name="Steentjes M.B.F."/>
            <person name="Corcolon B."/>
            <person name="Chong P.A."/>
            <person name="Kema G.H.J."/>
            <person name="Seidl M.F."/>
        </authorList>
    </citation>
    <scope>NUCLEOTIDE SEQUENCE [LARGE SCALE GENOMIC DNA]</scope>
    <source>
        <strain evidence="2 3">P124</strain>
    </source>
</reference>
<feature type="domain" description="F-box" evidence="1">
    <location>
        <begin position="2"/>
        <end position="51"/>
    </location>
</feature>
<name>A0ABR0E1G6_ZASCE</name>
<evidence type="ECO:0000313" key="3">
    <source>
        <dbReference type="Proteomes" id="UP001305779"/>
    </source>
</evidence>
<dbReference type="Pfam" id="PF00646">
    <property type="entry name" value="F-box"/>
    <property type="match status" value="1"/>
</dbReference>
<comment type="caution">
    <text evidence="2">The sequence shown here is derived from an EMBL/GenBank/DDBJ whole genome shotgun (WGS) entry which is preliminary data.</text>
</comment>